<gene>
    <name evidence="1" type="ORF">GCM10007874_44700</name>
</gene>
<accession>A0ABQ6CMB3</accession>
<evidence type="ECO:0000313" key="2">
    <source>
        <dbReference type="Proteomes" id="UP001156882"/>
    </source>
</evidence>
<dbReference type="Proteomes" id="UP001156882">
    <property type="component" value="Unassembled WGS sequence"/>
</dbReference>
<protein>
    <submittedName>
        <fullName evidence="1">Uncharacterized protein</fullName>
    </submittedName>
</protein>
<name>A0ABQ6CMB3_9HYPH</name>
<sequence>MGGSTAVAGGHSEPWYGGIDLETGNCIDWFRVDGSVPKIYVVAMSVVACPMLLGFNSHGGNNRYIVSDTVVRYRQSRRPKQSVRTTSINLPTDMSIYAEHQNDQASAQA</sequence>
<dbReference type="EMBL" id="BSPC01000049">
    <property type="protein sequence ID" value="GLS21453.1"/>
    <property type="molecule type" value="Genomic_DNA"/>
</dbReference>
<organism evidence="1 2">
    <name type="scientific">Labrys miyagiensis</name>
    <dbReference type="NCBI Taxonomy" id="346912"/>
    <lineage>
        <taxon>Bacteria</taxon>
        <taxon>Pseudomonadati</taxon>
        <taxon>Pseudomonadota</taxon>
        <taxon>Alphaproteobacteria</taxon>
        <taxon>Hyphomicrobiales</taxon>
        <taxon>Xanthobacteraceae</taxon>
        <taxon>Labrys</taxon>
    </lineage>
</organism>
<proteinExistence type="predicted"/>
<comment type="caution">
    <text evidence="1">The sequence shown here is derived from an EMBL/GenBank/DDBJ whole genome shotgun (WGS) entry which is preliminary data.</text>
</comment>
<dbReference type="RefSeq" id="WP_284314497.1">
    <property type="nucleotide sequence ID" value="NZ_BSPC01000049.1"/>
</dbReference>
<keyword evidence="2" id="KW-1185">Reference proteome</keyword>
<evidence type="ECO:0000313" key="1">
    <source>
        <dbReference type="EMBL" id="GLS21453.1"/>
    </source>
</evidence>
<reference evidence="2" key="1">
    <citation type="journal article" date="2019" name="Int. J. Syst. Evol. Microbiol.">
        <title>The Global Catalogue of Microorganisms (GCM) 10K type strain sequencing project: providing services to taxonomists for standard genome sequencing and annotation.</title>
        <authorList>
            <consortium name="The Broad Institute Genomics Platform"/>
            <consortium name="The Broad Institute Genome Sequencing Center for Infectious Disease"/>
            <person name="Wu L."/>
            <person name="Ma J."/>
        </authorList>
    </citation>
    <scope>NUCLEOTIDE SEQUENCE [LARGE SCALE GENOMIC DNA]</scope>
    <source>
        <strain evidence="2">NBRC 101365</strain>
    </source>
</reference>